<accession>A0AAN9LP80</accession>
<name>A0AAN9LP80_CANGL</name>
<keyword evidence="2" id="KW-1185">Reference proteome</keyword>
<evidence type="ECO:0000313" key="1">
    <source>
        <dbReference type="EMBL" id="KAK7339599.1"/>
    </source>
</evidence>
<sequence length="70" mass="7996">MGTSWTMFTSLLFKPLNINSRDEETNVLRPDIFNNHMPDARVFLLVTGAILVHLPGSTKSQLMKHQKSRN</sequence>
<dbReference type="EMBL" id="JAYMYQ010000004">
    <property type="protein sequence ID" value="KAK7339599.1"/>
    <property type="molecule type" value="Genomic_DNA"/>
</dbReference>
<proteinExistence type="predicted"/>
<comment type="caution">
    <text evidence="1">The sequence shown here is derived from an EMBL/GenBank/DDBJ whole genome shotgun (WGS) entry which is preliminary data.</text>
</comment>
<protein>
    <submittedName>
        <fullName evidence="1">Uncharacterized protein</fullName>
    </submittedName>
</protein>
<dbReference type="Proteomes" id="UP001367508">
    <property type="component" value="Unassembled WGS sequence"/>
</dbReference>
<reference evidence="1 2" key="1">
    <citation type="submission" date="2024-01" db="EMBL/GenBank/DDBJ databases">
        <title>The genomes of 5 underutilized Papilionoideae crops provide insights into root nodulation and disease resistanc.</title>
        <authorList>
            <person name="Jiang F."/>
        </authorList>
    </citation>
    <scope>NUCLEOTIDE SEQUENCE [LARGE SCALE GENOMIC DNA]</scope>
    <source>
        <strain evidence="1">LVBAO_FW01</strain>
        <tissue evidence="1">Leaves</tissue>
    </source>
</reference>
<organism evidence="1 2">
    <name type="scientific">Canavalia gladiata</name>
    <name type="common">Sword bean</name>
    <name type="synonym">Dolichos gladiatus</name>
    <dbReference type="NCBI Taxonomy" id="3824"/>
    <lineage>
        <taxon>Eukaryota</taxon>
        <taxon>Viridiplantae</taxon>
        <taxon>Streptophyta</taxon>
        <taxon>Embryophyta</taxon>
        <taxon>Tracheophyta</taxon>
        <taxon>Spermatophyta</taxon>
        <taxon>Magnoliopsida</taxon>
        <taxon>eudicotyledons</taxon>
        <taxon>Gunneridae</taxon>
        <taxon>Pentapetalae</taxon>
        <taxon>rosids</taxon>
        <taxon>fabids</taxon>
        <taxon>Fabales</taxon>
        <taxon>Fabaceae</taxon>
        <taxon>Papilionoideae</taxon>
        <taxon>50 kb inversion clade</taxon>
        <taxon>NPAAA clade</taxon>
        <taxon>indigoferoid/millettioid clade</taxon>
        <taxon>Phaseoleae</taxon>
        <taxon>Canavalia</taxon>
    </lineage>
</organism>
<gene>
    <name evidence="1" type="ORF">VNO77_20277</name>
</gene>
<dbReference type="AlphaFoldDB" id="A0AAN9LP80"/>
<evidence type="ECO:0000313" key="2">
    <source>
        <dbReference type="Proteomes" id="UP001367508"/>
    </source>
</evidence>